<feature type="transmembrane region" description="Helical" evidence="1">
    <location>
        <begin position="46"/>
        <end position="66"/>
    </location>
</feature>
<sequence length="90" mass="9050">MRQGRSTRAPLIAGQGPLAKVPPLLAFLVVIGLFTAGVLVRGVLGAALLGLLAAGVAVLLAATWQALSPGHRLGRVLVLVLLVAVALSVV</sequence>
<evidence type="ECO:0000313" key="3">
    <source>
        <dbReference type="Proteomes" id="UP000199651"/>
    </source>
</evidence>
<feature type="transmembrane region" description="Helical" evidence="1">
    <location>
        <begin position="73"/>
        <end position="89"/>
    </location>
</feature>
<keyword evidence="1" id="KW-0472">Membrane</keyword>
<reference evidence="3" key="1">
    <citation type="submission" date="2016-10" db="EMBL/GenBank/DDBJ databases">
        <authorList>
            <person name="Varghese N."/>
            <person name="Submissions S."/>
        </authorList>
    </citation>
    <scope>NUCLEOTIDE SEQUENCE [LARGE SCALE GENOMIC DNA]</scope>
    <source>
        <strain evidence="3">IBRC-M 10655</strain>
    </source>
</reference>
<dbReference type="RefSeq" id="WP_228769762.1">
    <property type="nucleotide sequence ID" value="NZ_FNDV01000002.1"/>
</dbReference>
<dbReference type="AlphaFoldDB" id="A0A1H0K491"/>
<evidence type="ECO:0000256" key="1">
    <source>
        <dbReference type="SAM" id="Phobius"/>
    </source>
</evidence>
<protein>
    <submittedName>
        <fullName evidence="2">Uncharacterized protein</fullName>
    </submittedName>
</protein>
<organism evidence="2 3">
    <name type="scientific">Actinokineospora alba</name>
    <dbReference type="NCBI Taxonomy" id="504798"/>
    <lineage>
        <taxon>Bacteria</taxon>
        <taxon>Bacillati</taxon>
        <taxon>Actinomycetota</taxon>
        <taxon>Actinomycetes</taxon>
        <taxon>Pseudonocardiales</taxon>
        <taxon>Pseudonocardiaceae</taxon>
        <taxon>Actinokineospora</taxon>
    </lineage>
</organism>
<dbReference type="InterPro" id="IPR046549">
    <property type="entry name" value="DUF6703"/>
</dbReference>
<keyword evidence="3" id="KW-1185">Reference proteome</keyword>
<accession>A0A1H0K491</accession>
<feature type="transmembrane region" description="Helical" evidence="1">
    <location>
        <begin position="21"/>
        <end position="40"/>
    </location>
</feature>
<dbReference type="Pfam" id="PF20444">
    <property type="entry name" value="DUF6703"/>
    <property type="match status" value="1"/>
</dbReference>
<keyword evidence="1" id="KW-1133">Transmembrane helix</keyword>
<gene>
    <name evidence="2" type="ORF">SAMN05192558_103336</name>
</gene>
<name>A0A1H0K491_9PSEU</name>
<evidence type="ECO:0000313" key="2">
    <source>
        <dbReference type="EMBL" id="SDO50908.1"/>
    </source>
</evidence>
<keyword evidence="1" id="KW-0812">Transmembrane</keyword>
<dbReference type="EMBL" id="FNJB01000003">
    <property type="protein sequence ID" value="SDO50908.1"/>
    <property type="molecule type" value="Genomic_DNA"/>
</dbReference>
<proteinExistence type="predicted"/>
<dbReference type="Proteomes" id="UP000199651">
    <property type="component" value="Unassembled WGS sequence"/>
</dbReference>
<dbReference type="STRING" id="504798.SAMN05421871_102713"/>